<dbReference type="InterPro" id="IPR053139">
    <property type="entry name" value="Surface_bspA-like"/>
</dbReference>
<dbReference type="InterPro" id="IPR026906">
    <property type="entry name" value="LRR_5"/>
</dbReference>
<sequence>MTKVIINYVVDREKTENELAGLYNLKLNTDGESYTVVSAKRDDYSCLMLPKRYKGKPVTGIADGAFEGYTAATSAMIPESIERIGARAFFNCTEIYILMLEEGLIEIGDEAFANLSSLNNLSLPYSLEYIGDRAFARTALSSVSIGACVSQIGKAVFAGCTYLESIEVDEDNEYYYSDGQCLIDSQDDTLIAGCNGSEIPNGVSALGEEAFAECEFEEIEIPDNIVGIYDRAFMDCVNLREVTLPAYLESVGEAIFAGCKELSTVYYDNTWEEWQQLYVDENWDEGADFYFDCEE</sequence>
<reference evidence="1" key="2">
    <citation type="journal article" date="2021" name="PeerJ">
        <title>Extensive microbial diversity within the chicken gut microbiome revealed by metagenomics and culture.</title>
        <authorList>
            <person name="Gilroy R."/>
            <person name="Ravi A."/>
            <person name="Getino M."/>
            <person name="Pursley I."/>
            <person name="Horton D.L."/>
            <person name="Alikhan N.F."/>
            <person name="Baker D."/>
            <person name="Gharbi K."/>
            <person name="Hall N."/>
            <person name="Watson M."/>
            <person name="Adriaenssens E.M."/>
            <person name="Foster-Nyarko E."/>
            <person name="Jarju S."/>
            <person name="Secka A."/>
            <person name="Antonio M."/>
            <person name="Oren A."/>
            <person name="Chaudhuri R.R."/>
            <person name="La Ragione R."/>
            <person name="Hildebrand F."/>
            <person name="Pallen M.J."/>
        </authorList>
    </citation>
    <scope>NUCLEOTIDE SEQUENCE</scope>
    <source>
        <strain evidence="1">517</strain>
    </source>
</reference>
<dbReference type="EMBL" id="JADINF010000191">
    <property type="protein sequence ID" value="MBO8424846.1"/>
    <property type="molecule type" value="Genomic_DNA"/>
</dbReference>
<protein>
    <submittedName>
        <fullName evidence="1">Leucine-rich repeat domain-containing protein</fullName>
    </submittedName>
</protein>
<evidence type="ECO:0000313" key="2">
    <source>
        <dbReference type="Proteomes" id="UP000727857"/>
    </source>
</evidence>
<accession>A0A940DHL5</accession>
<dbReference type="PANTHER" id="PTHR45661">
    <property type="entry name" value="SURFACE ANTIGEN"/>
    <property type="match status" value="1"/>
</dbReference>
<gene>
    <name evidence="1" type="ORF">IAB16_07480</name>
</gene>
<dbReference type="AlphaFoldDB" id="A0A940DHL5"/>
<proteinExistence type="predicted"/>
<dbReference type="Gene3D" id="3.80.10.10">
    <property type="entry name" value="Ribonuclease Inhibitor"/>
    <property type="match status" value="1"/>
</dbReference>
<name>A0A940DHL5_9FIRM</name>
<dbReference type="SUPFAM" id="SSF52058">
    <property type="entry name" value="L domain-like"/>
    <property type="match status" value="1"/>
</dbReference>
<dbReference type="PANTHER" id="PTHR45661:SF3">
    <property type="entry name" value="IG-LIKE DOMAIN-CONTAINING PROTEIN"/>
    <property type="match status" value="1"/>
</dbReference>
<organism evidence="1 2">
    <name type="scientific">Candidatus Stercoripulliclostridium pullicola</name>
    <dbReference type="NCBI Taxonomy" id="2840953"/>
    <lineage>
        <taxon>Bacteria</taxon>
        <taxon>Bacillati</taxon>
        <taxon>Bacillota</taxon>
        <taxon>Clostridia</taxon>
        <taxon>Eubacteriales</taxon>
        <taxon>Candidatus Stercoripulliclostridium</taxon>
    </lineage>
</organism>
<dbReference type="Proteomes" id="UP000727857">
    <property type="component" value="Unassembled WGS sequence"/>
</dbReference>
<evidence type="ECO:0000313" key="1">
    <source>
        <dbReference type="EMBL" id="MBO8424846.1"/>
    </source>
</evidence>
<comment type="caution">
    <text evidence="1">The sequence shown here is derived from an EMBL/GenBank/DDBJ whole genome shotgun (WGS) entry which is preliminary data.</text>
</comment>
<dbReference type="InterPro" id="IPR032675">
    <property type="entry name" value="LRR_dom_sf"/>
</dbReference>
<reference evidence="1" key="1">
    <citation type="submission" date="2020-10" db="EMBL/GenBank/DDBJ databases">
        <authorList>
            <person name="Gilroy R."/>
        </authorList>
    </citation>
    <scope>NUCLEOTIDE SEQUENCE</scope>
    <source>
        <strain evidence="1">517</strain>
    </source>
</reference>
<dbReference type="Pfam" id="PF13306">
    <property type="entry name" value="LRR_5"/>
    <property type="match status" value="2"/>
</dbReference>